<organism evidence="1 2">
    <name type="scientific">Candidatus Yanofskybacteria bacterium CG10_big_fil_rev_8_21_14_0_10_36_16</name>
    <dbReference type="NCBI Taxonomy" id="1975096"/>
    <lineage>
        <taxon>Bacteria</taxon>
        <taxon>Candidatus Yanofskyibacteriota</taxon>
    </lineage>
</organism>
<dbReference type="AlphaFoldDB" id="A0A2J0QAY1"/>
<dbReference type="EMBL" id="PCXQ01000004">
    <property type="protein sequence ID" value="PJE50959.1"/>
    <property type="molecule type" value="Genomic_DNA"/>
</dbReference>
<accession>A0A2J0QAY1</accession>
<comment type="caution">
    <text evidence="1">The sequence shown here is derived from an EMBL/GenBank/DDBJ whole genome shotgun (WGS) entry which is preliminary data.</text>
</comment>
<protein>
    <submittedName>
        <fullName evidence="1">Uncharacterized protein</fullName>
    </submittedName>
</protein>
<name>A0A2J0QAY1_9BACT</name>
<sequence length="138" mass="15501">MGLQTELTEQIVYKVVARVGDSLMSAIAHEHLVVYIPSEITTPELGLLFVFENLEAAKVFVGKPLSFRSPSLEIWKGIATNPVKMDKVLSSMLLWSNQSSLKYFWDKLKEDPNFKSNMSPAPKHTLCCESLTLTERVA</sequence>
<proteinExistence type="predicted"/>
<evidence type="ECO:0000313" key="2">
    <source>
        <dbReference type="Proteomes" id="UP000228496"/>
    </source>
</evidence>
<evidence type="ECO:0000313" key="1">
    <source>
        <dbReference type="EMBL" id="PJE50959.1"/>
    </source>
</evidence>
<reference evidence="1 2" key="1">
    <citation type="submission" date="2017-09" db="EMBL/GenBank/DDBJ databases">
        <title>Depth-based differentiation of microbial function through sediment-hosted aquifers and enrichment of novel symbionts in the deep terrestrial subsurface.</title>
        <authorList>
            <person name="Probst A.J."/>
            <person name="Ladd B."/>
            <person name="Jarett J.K."/>
            <person name="Geller-Mcgrath D.E."/>
            <person name="Sieber C.M."/>
            <person name="Emerson J.B."/>
            <person name="Anantharaman K."/>
            <person name="Thomas B.C."/>
            <person name="Malmstrom R."/>
            <person name="Stieglmeier M."/>
            <person name="Klingl A."/>
            <person name="Woyke T."/>
            <person name="Ryan C.M."/>
            <person name="Banfield J.F."/>
        </authorList>
    </citation>
    <scope>NUCLEOTIDE SEQUENCE [LARGE SCALE GENOMIC DNA]</scope>
    <source>
        <strain evidence="1">CG10_big_fil_rev_8_21_14_0_10_36_16</strain>
    </source>
</reference>
<dbReference type="Proteomes" id="UP000228496">
    <property type="component" value="Unassembled WGS sequence"/>
</dbReference>
<gene>
    <name evidence="1" type="ORF">COV29_01625</name>
</gene>